<proteinExistence type="predicted"/>
<organism evidence="1 2">
    <name type="scientific">Cannabis sativa</name>
    <name type="common">Hemp</name>
    <name type="synonym">Marijuana</name>
    <dbReference type="NCBI Taxonomy" id="3483"/>
    <lineage>
        <taxon>Eukaryota</taxon>
        <taxon>Viridiplantae</taxon>
        <taxon>Streptophyta</taxon>
        <taxon>Embryophyta</taxon>
        <taxon>Tracheophyta</taxon>
        <taxon>Spermatophyta</taxon>
        <taxon>Magnoliopsida</taxon>
        <taxon>eudicotyledons</taxon>
        <taxon>Gunneridae</taxon>
        <taxon>Pentapetalae</taxon>
        <taxon>rosids</taxon>
        <taxon>fabids</taxon>
        <taxon>Rosales</taxon>
        <taxon>Cannabaceae</taxon>
        <taxon>Cannabis</taxon>
    </lineage>
</organism>
<dbReference type="InterPro" id="IPR036322">
    <property type="entry name" value="WD40_repeat_dom_sf"/>
</dbReference>
<dbReference type="PANTHER" id="PTHR47467:SF1">
    <property type="entry name" value="WD40 REPEAT-CONTAINING PROTEIN"/>
    <property type="match status" value="1"/>
</dbReference>
<sequence length="248" mass="27773">MCGREAERYYAICELLYPSAMSFMHNSCNASGSNILVVAEGCQLTLWDLRMKTNGSCFQWICGAVGDIYYAVCSSTIGKIAIGGADRTVTIYDPRNSSDGMNKGYVMTKKEVALRLSDRKGFPIPNPLKKISSTTQKPREIDFLIRSLPSFGGYFAEIKLMAGQGRRKKKKFTLGCMHWLDTVLHLIPLAVNNSPLSVAVNNSLLSVADIYQVELSQKIFQLICFQKFELLRLITNNLKLEMLLVDFN</sequence>
<dbReference type="Proteomes" id="UP000583929">
    <property type="component" value="Unassembled WGS sequence"/>
</dbReference>
<evidence type="ECO:0000313" key="1">
    <source>
        <dbReference type="EMBL" id="KAF4381766.1"/>
    </source>
</evidence>
<gene>
    <name evidence="1" type="ORF">G4B88_002916</name>
</gene>
<dbReference type="EMBL" id="JAATIQ010000108">
    <property type="protein sequence ID" value="KAF4381766.1"/>
    <property type="molecule type" value="Genomic_DNA"/>
</dbReference>
<comment type="caution">
    <text evidence="1">The sequence shown here is derived from an EMBL/GenBank/DDBJ whole genome shotgun (WGS) entry which is preliminary data.</text>
</comment>
<evidence type="ECO:0000313" key="2">
    <source>
        <dbReference type="Proteomes" id="UP000583929"/>
    </source>
</evidence>
<dbReference type="InterPro" id="IPR015943">
    <property type="entry name" value="WD40/YVTN_repeat-like_dom_sf"/>
</dbReference>
<name>A0A7J6GFM2_CANSA</name>
<reference evidence="1 2" key="1">
    <citation type="journal article" date="2020" name="bioRxiv">
        <title>Sequence and annotation of 42 cannabis genomes reveals extensive copy number variation in cannabinoid synthesis and pathogen resistance genes.</title>
        <authorList>
            <person name="Mckernan K.J."/>
            <person name="Helbert Y."/>
            <person name="Kane L.T."/>
            <person name="Ebling H."/>
            <person name="Zhang L."/>
            <person name="Liu B."/>
            <person name="Eaton Z."/>
            <person name="Mclaughlin S."/>
            <person name="Kingan S."/>
            <person name="Baybayan P."/>
            <person name="Concepcion G."/>
            <person name="Jordan M."/>
            <person name="Riva A."/>
            <person name="Barbazuk W."/>
            <person name="Harkins T."/>
        </authorList>
    </citation>
    <scope>NUCLEOTIDE SEQUENCE [LARGE SCALE GENOMIC DNA]</scope>
    <source>
        <strain evidence="2">cv. Jamaican Lion 4</strain>
        <tissue evidence="1">Leaf</tissue>
    </source>
</reference>
<protein>
    <submittedName>
        <fullName evidence="1">Uncharacterized protein</fullName>
    </submittedName>
</protein>
<dbReference type="AlphaFoldDB" id="A0A7J6GFM2"/>
<dbReference type="Gene3D" id="2.130.10.10">
    <property type="entry name" value="YVTN repeat-like/Quinoprotein amine dehydrogenase"/>
    <property type="match status" value="1"/>
</dbReference>
<accession>A0A7J6GFM2</accession>
<dbReference type="SUPFAM" id="SSF50978">
    <property type="entry name" value="WD40 repeat-like"/>
    <property type="match status" value="1"/>
</dbReference>
<dbReference type="PANTHER" id="PTHR47467">
    <property type="entry name" value="OS01G0867200 PROTEIN"/>
    <property type="match status" value="1"/>
</dbReference>
<keyword evidence="2" id="KW-1185">Reference proteome</keyword>